<keyword evidence="5" id="KW-0325">Glycoprotein</keyword>
<dbReference type="EC" id="3.2.1.52" evidence="7"/>
<dbReference type="SUPFAM" id="SSF55545">
    <property type="entry name" value="beta-N-acetylhexosaminidase-like domain"/>
    <property type="match status" value="1"/>
</dbReference>
<dbReference type="PANTHER" id="PTHR22600">
    <property type="entry name" value="BETA-HEXOSAMINIDASE"/>
    <property type="match status" value="1"/>
</dbReference>
<feature type="disulfide bond" evidence="9">
    <location>
        <begin position="507"/>
        <end position="525"/>
    </location>
</feature>
<dbReference type="STRING" id="10195.A0A3M7R7F3"/>
<dbReference type="Gene3D" id="3.20.20.80">
    <property type="entry name" value="Glycosidases"/>
    <property type="match status" value="1"/>
</dbReference>
<dbReference type="EMBL" id="REGN01004092">
    <property type="protein sequence ID" value="RNA19155.1"/>
    <property type="molecule type" value="Genomic_DNA"/>
</dbReference>
<dbReference type="InterPro" id="IPR025705">
    <property type="entry name" value="Beta_hexosaminidase_sua/sub"/>
</dbReference>
<dbReference type="SUPFAM" id="SSF51445">
    <property type="entry name" value="(Trans)glycosidases"/>
    <property type="match status" value="1"/>
</dbReference>
<evidence type="ECO:0000256" key="2">
    <source>
        <dbReference type="ARBA" id="ARBA00006285"/>
    </source>
</evidence>
<sequence>MEIVYFLALAFIFLVKTNQAIRLKNVVPITKGQVFPKPQMQISFGTQNILNKNEFRFEYVKGSQICDVVSIAFKRYYKIIFDSRLLRQTNRIKNVSSIKKLTLMVHEPCELYPNLESDESYNLKIASSIAYLESKTLWGALRGLESFSQMIIESDDGSLVINDTLINDFPRFNHRGILLDTSRHYIRSSIIKVHLDAMEANKMNVFHWHIVDDESFPFVSSSFPDLSKKGAYNPYTHVYTSDDVKEIIEYARLRGIRVVSEFDTPGHTQSWGKSIQILTKCYTGEKPNGDFGPIDPTNNLTYSFLEEFLTELTAVFPDKYLHLGGDEVDFSCWQSNPDIAEFMKQKGFGKDYSKLEQFYMQKLLDLINKVSPKSGYIIWQEVVDNNVVVKPDTVVEVWKDPWPEELSMVTKLGYRALLSTCWYLNYISYGDDWKKYYKCDPYDFPGTDKQKSLVIGGEACMWGEYVDGSNVISRTWPRTSAVAERLWSAQNVTNVADAQGRIEEHRCRMIKRGIKAEPFNGSGHCEYEVDL</sequence>
<dbReference type="FunFam" id="3.20.20.80:FF:000063">
    <property type="entry name" value="Beta-hexosaminidase"/>
    <property type="match status" value="1"/>
</dbReference>
<dbReference type="PIRSF" id="PIRSF001093">
    <property type="entry name" value="B-hxosamndse_ab_euk"/>
    <property type="match status" value="1"/>
</dbReference>
<organism evidence="13 14">
    <name type="scientific">Brachionus plicatilis</name>
    <name type="common">Marine rotifer</name>
    <name type="synonym">Brachionus muelleri</name>
    <dbReference type="NCBI Taxonomy" id="10195"/>
    <lineage>
        <taxon>Eukaryota</taxon>
        <taxon>Metazoa</taxon>
        <taxon>Spiralia</taxon>
        <taxon>Gnathifera</taxon>
        <taxon>Rotifera</taxon>
        <taxon>Eurotatoria</taxon>
        <taxon>Monogononta</taxon>
        <taxon>Pseudotrocha</taxon>
        <taxon>Ploima</taxon>
        <taxon>Brachionidae</taxon>
        <taxon>Brachionus</taxon>
    </lineage>
</organism>
<keyword evidence="9" id="KW-1015">Disulfide bond</keyword>
<dbReference type="Pfam" id="PF00728">
    <property type="entry name" value="Glyco_hydro_20"/>
    <property type="match status" value="1"/>
</dbReference>
<dbReference type="GO" id="GO:0005975">
    <property type="term" value="P:carbohydrate metabolic process"/>
    <property type="evidence" value="ECO:0007669"/>
    <property type="project" value="InterPro"/>
</dbReference>
<feature type="disulfide bond" evidence="9">
    <location>
        <begin position="281"/>
        <end position="332"/>
    </location>
</feature>
<protein>
    <recommendedName>
        <fullName evidence="7">Beta-hexosaminidase</fullName>
        <ecNumber evidence="7">3.2.1.52</ecNumber>
    </recommendedName>
</protein>
<keyword evidence="6 7" id="KW-0326">Glycosidase</keyword>
<dbReference type="InterPro" id="IPR029019">
    <property type="entry name" value="HEX_eukaryotic_N"/>
</dbReference>
<evidence type="ECO:0000259" key="11">
    <source>
        <dbReference type="Pfam" id="PF00728"/>
    </source>
</evidence>
<keyword evidence="14" id="KW-1185">Reference proteome</keyword>
<gene>
    <name evidence="13" type="ORF">BpHYR1_020391</name>
</gene>
<evidence type="ECO:0000256" key="7">
    <source>
        <dbReference type="PIRNR" id="PIRNR001093"/>
    </source>
</evidence>
<dbReference type="Pfam" id="PF14845">
    <property type="entry name" value="Glycohydro_20b2"/>
    <property type="match status" value="1"/>
</dbReference>
<dbReference type="GO" id="GO:0006689">
    <property type="term" value="P:ganglioside catabolic process"/>
    <property type="evidence" value="ECO:0007669"/>
    <property type="project" value="TreeGrafter"/>
</dbReference>
<feature type="chain" id="PRO_5017979784" description="Beta-hexosaminidase" evidence="10">
    <location>
        <begin position="21"/>
        <end position="531"/>
    </location>
</feature>
<evidence type="ECO:0000256" key="10">
    <source>
        <dbReference type="SAM" id="SignalP"/>
    </source>
</evidence>
<feature type="active site" description="Proton donor" evidence="8">
    <location>
        <position position="327"/>
    </location>
</feature>
<dbReference type="GO" id="GO:0005764">
    <property type="term" value="C:lysosome"/>
    <property type="evidence" value="ECO:0007669"/>
    <property type="project" value="TreeGrafter"/>
</dbReference>
<evidence type="ECO:0000256" key="8">
    <source>
        <dbReference type="PIRSR" id="PIRSR001093-1"/>
    </source>
</evidence>
<dbReference type="OrthoDB" id="428480at2759"/>
<dbReference type="InterPro" id="IPR015883">
    <property type="entry name" value="Glyco_hydro_20_cat"/>
</dbReference>
<evidence type="ECO:0000256" key="1">
    <source>
        <dbReference type="ARBA" id="ARBA00001231"/>
    </source>
</evidence>
<comment type="caution">
    <text evidence="13">The sequence shown here is derived from an EMBL/GenBank/DDBJ whole genome shotgun (WGS) entry which is preliminary data.</text>
</comment>
<evidence type="ECO:0000256" key="6">
    <source>
        <dbReference type="ARBA" id="ARBA00023295"/>
    </source>
</evidence>
<comment type="catalytic activity">
    <reaction evidence="1 7">
        <text>Hydrolysis of terminal non-reducing N-acetyl-D-hexosamine residues in N-acetyl-beta-D-hexosaminides.</text>
        <dbReference type="EC" id="3.2.1.52"/>
    </reaction>
</comment>
<feature type="domain" description="Glycoside hydrolase family 20 catalytic" evidence="11">
    <location>
        <begin position="172"/>
        <end position="489"/>
    </location>
</feature>
<evidence type="ECO:0000256" key="3">
    <source>
        <dbReference type="ARBA" id="ARBA00022729"/>
    </source>
</evidence>
<evidence type="ECO:0000256" key="9">
    <source>
        <dbReference type="PIRSR" id="PIRSR001093-2"/>
    </source>
</evidence>
<dbReference type="GO" id="GO:0030203">
    <property type="term" value="P:glycosaminoglycan metabolic process"/>
    <property type="evidence" value="ECO:0007669"/>
    <property type="project" value="TreeGrafter"/>
</dbReference>
<proteinExistence type="inferred from homology"/>
<evidence type="ECO:0000256" key="4">
    <source>
        <dbReference type="ARBA" id="ARBA00022801"/>
    </source>
</evidence>
<feature type="domain" description="Beta-hexosaminidase eukaryotic type N-terminal" evidence="12">
    <location>
        <begin position="34"/>
        <end position="150"/>
    </location>
</feature>
<dbReference type="Proteomes" id="UP000276133">
    <property type="component" value="Unassembled WGS sequence"/>
</dbReference>
<dbReference type="AlphaFoldDB" id="A0A3M7R7F3"/>
<dbReference type="InterPro" id="IPR017853">
    <property type="entry name" value="GH"/>
</dbReference>
<name>A0A3M7R7F3_BRAPC</name>
<dbReference type="InterPro" id="IPR029018">
    <property type="entry name" value="Hex-like_dom2"/>
</dbReference>
<evidence type="ECO:0000256" key="5">
    <source>
        <dbReference type="ARBA" id="ARBA00023180"/>
    </source>
</evidence>
<reference evidence="13 14" key="1">
    <citation type="journal article" date="2018" name="Sci. Rep.">
        <title>Genomic signatures of local adaptation to the degree of environmental predictability in rotifers.</title>
        <authorList>
            <person name="Franch-Gras L."/>
            <person name="Hahn C."/>
            <person name="Garcia-Roger E.M."/>
            <person name="Carmona M.J."/>
            <person name="Serra M."/>
            <person name="Gomez A."/>
        </authorList>
    </citation>
    <scope>NUCLEOTIDE SEQUENCE [LARGE SCALE GENOMIC DNA]</scope>
    <source>
        <strain evidence="13">HYR1</strain>
    </source>
</reference>
<keyword evidence="3 10" id="KW-0732">Signal</keyword>
<feature type="disulfide bond" evidence="9">
    <location>
        <begin position="66"/>
        <end position="109"/>
    </location>
</feature>
<keyword evidence="4 7" id="KW-0378">Hydrolase</keyword>
<dbReference type="GO" id="GO:0016020">
    <property type="term" value="C:membrane"/>
    <property type="evidence" value="ECO:0007669"/>
    <property type="project" value="TreeGrafter"/>
</dbReference>
<comment type="similarity">
    <text evidence="2 7">Belongs to the glycosyl hydrolase 20 family.</text>
</comment>
<accession>A0A3M7R7F3</accession>
<dbReference type="PANTHER" id="PTHR22600:SF21">
    <property type="entry name" value="BETA-HEXOSAMINIDASE A"/>
    <property type="match status" value="1"/>
</dbReference>
<evidence type="ECO:0000259" key="12">
    <source>
        <dbReference type="Pfam" id="PF14845"/>
    </source>
</evidence>
<dbReference type="GO" id="GO:0004563">
    <property type="term" value="F:beta-N-acetylhexosaminidase activity"/>
    <property type="evidence" value="ECO:0007669"/>
    <property type="project" value="UniProtKB-EC"/>
</dbReference>
<dbReference type="PRINTS" id="PR00738">
    <property type="entry name" value="GLHYDRLASE20"/>
</dbReference>
<dbReference type="CDD" id="cd06562">
    <property type="entry name" value="GH20_HexA_HexB-like"/>
    <property type="match status" value="1"/>
</dbReference>
<evidence type="ECO:0000313" key="13">
    <source>
        <dbReference type="EMBL" id="RNA19155.1"/>
    </source>
</evidence>
<feature type="signal peptide" evidence="10">
    <location>
        <begin position="1"/>
        <end position="20"/>
    </location>
</feature>
<evidence type="ECO:0000313" key="14">
    <source>
        <dbReference type="Proteomes" id="UP000276133"/>
    </source>
</evidence>
<dbReference type="Gene3D" id="3.30.379.10">
    <property type="entry name" value="Chitobiase/beta-hexosaminidase domain 2-like"/>
    <property type="match status" value="1"/>
</dbReference>